<comment type="function">
    <text evidence="13">Required for the formation of a threonylcarbamoyl group on adenosine at position 37 (t(6)A37) in tRNAs that read codons beginning with adenine.</text>
</comment>
<dbReference type="InterPro" id="IPR006070">
    <property type="entry name" value="Sua5-like_dom"/>
</dbReference>
<dbReference type="GO" id="GO:0005737">
    <property type="term" value="C:cytoplasm"/>
    <property type="evidence" value="ECO:0007669"/>
    <property type="project" value="UniProtKB-SubCell"/>
</dbReference>
<dbReference type="eggNOG" id="COG0009">
    <property type="taxonomic scope" value="Bacteria"/>
</dbReference>
<dbReference type="InterPro" id="IPR050156">
    <property type="entry name" value="TC-AMP_synthase_SUA5"/>
</dbReference>
<evidence type="ECO:0000256" key="15">
    <source>
        <dbReference type="SAM" id="MobiDB-lite"/>
    </source>
</evidence>
<dbReference type="Gene3D" id="3.90.870.10">
    <property type="entry name" value="DHBP synthase"/>
    <property type="match status" value="1"/>
</dbReference>
<dbReference type="GO" id="GO:0005524">
    <property type="term" value="F:ATP binding"/>
    <property type="evidence" value="ECO:0007669"/>
    <property type="project" value="UniProtKB-UniRule"/>
</dbReference>
<protein>
    <recommendedName>
        <fullName evidence="4 13">Threonylcarbamoyl-AMP synthase</fullName>
        <shortName evidence="13">TC-AMP synthase</shortName>
        <ecNumber evidence="3 13">2.7.7.87</ecNumber>
    </recommendedName>
    <alternativeName>
        <fullName evidence="11 13">L-threonylcarbamoyladenylate synthase</fullName>
    </alternativeName>
</protein>
<dbReference type="STRING" id="338969.Rfer_0195"/>
<dbReference type="EMBL" id="CP000267">
    <property type="protein sequence ID" value="ABD67953.1"/>
    <property type="molecule type" value="Genomic_DNA"/>
</dbReference>
<dbReference type="InterPro" id="IPR005145">
    <property type="entry name" value="Sua5_C"/>
</dbReference>
<keyword evidence="6 13" id="KW-0808">Transferase</keyword>
<evidence type="ECO:0000256" key="12">
    <source>
        <dbReference type="ARBA" id="ARBA00048366"/>
    </source>
</evidence>
<feature type="region of interest" description="Disordered" evidence="15">
    <location>
        <begin position="134"/>
        <end position="153"/>
    </location>
</feature>
<evidence type="ECO:0000313" key="17">
    <source>
        <dbReference type="EMBL" id="ABD67953.1"/>
    </source>
</evidence>
<organism evidence="17 18">
    <name type="scientific">Albidiferax ferrireducens (strain ATCC BAA-621 / DSM 15236 / T118)</name>
    <name type="common">Rhodoferax ferrireducens</name>
    <dbReference type="NCBI Taxonomy" id="338969"/>
    <lineage>
        <taxon>Bacteria</taxon>
        <taxon>Pseudomonadati</taxon>
        <taxon>Pseudomonadota</taxon>
        <taxon>Betaproteobacteria</taxon>
        <taxon>Burkholderiales</taxon>
        <taxon>Comamonadaceae</taxon>
        <taxon>Rhodoferax</taxon>
    </lineage>
</organism>
<evidence type="ECO:0000259" key="16">
    <source>
        <dbReference type="PROSITE" id="PS51163"/>
    </source>
</evidence>
<dbReference type="Gene3D" id="3.40.50.11030">
    <property type="entry name" value="Threonylcarbamoyl-AMP synthase, C-terminal domain"/>
    <property type="match status" value="1"/>
</dbReference>
<sequence>MILDGFAASSIALGAQRIRAGGLLGLPTETVYGLAADAENDTAVAQIFTAKGRPADHPLIVHVRDAVCVGHFAAQVPDFADRLMQAFWPGPLTLILPRRPGVASAAAGGQDTIGLRCPSHPVAQMLLQALLQNGGQNPTHSESAKPQAKELASQPHGVWGIAAPSANQFGRVSPTTAAHVQSEFGPDLLILDGGACTVGIESTIIDCTRGQPVLLRPGAITREQVQAACGLKVLLKDELATDAAPAPKASGTLESHYAPKATVRLMDAAALRAALARWVADEAAMGPAAGVAVATRARAQAPALPTIAVYARSVHPNQSSRLLSQHMPADATAAARELFAVLRRLDAQGVQQIWIETPPAGAEWDGVRDRLQRAASQVGNPSWRDRRQP</sequence>
<proteinExistence type="inferred from homology"/>
<evidence type="ECO:0000256" key="5">
    <source>
        <dbReference type="ARBA" id="ARBA00022490"/>
    </source>
</evidence>
<keyword evidence="7 13" id="KW-0819">tRNA processing</keyword>
<feature type="binding site" evidence="14">
    <location>
        <position position="202"/>
    </location>
    <ligand>
        <name>L-threonine</name>
        <dbReference type="ChEBI" id="CHEBI:57926"/>
    </ligand>
</feature>
<evidence type="ECO:0000256" key="14">
    <source>
        <dbReference type="PIRSR" id="PIRSR004930-1"/>
    </source>
</evidence>
<keyword evidence="10 13" id="KW-0067">ATP-binding</keyword>
<dbReference type="InterPro" id="IPR010923">
    <property type="entry name" value="T(6)A37_SUA5"/>
</dbReference>
<feature type="binding site" evidence="14">
    <location>
        <position position="216"/>
    </location>
    <ligand>
        <name>ATP</name>
        <dbReference type="ChEBI" id="CHEBI:30616"/>
    </ligand>
</feature>
<dbReference type="GO" id="GO:0008033">
    <property type="term" value="P:tRNA processing"/>
    <property type="evidence" value="ECO:0007669"/>
    <property type="project" value="UniProtKB-KW"/>
</dbReference>
<dbReference type="GO" id="GO:0003725">
    <property type="term" value="F:double-stranded RNA binding"/>
    <property type="evidence" value="ECO:0007669"/>
    <property type="project" value="UniProtKB-UniRule"/>
</dbReference>
<keyword evidence="9 13" id="KW-0547">Nucleotide-binding</keyword>
<accession>Q222V0</accession>
<feature type="binding site" evidence="14">
    <location>
        <position position="163"/>
    </location>
    <ligand>
        <name>L-threonine</name>
        <dbReference type="ChEBI" id="CHEBI:57926"/>
    </ligand>
</feature>
<feature type="binding site" evidence="14">
    <location>
        <position position="62"/>
    </location>
    <ligand>
        <name>L-threonine</name>
        <dbReference type="ChEBI" id="CHEBI:57926"/>
    </ligand>
</feature>
<dbReference type="OrthoDB" id="9814580at2"/>
<feature type="binding site" evidence="14">
    <location>
        <position position="116"/>
    </location>
    <ligand>
        <name>L-threonine</name>
        <dbReference type="ChEBI" id="CHEBI:57926"/>
    </ligand>
</feature>
<dbReference type="PIRSF" id="PIRSF004930">
    <property type="entry name" value="Tln_factor_SUA5"/>
    <property type="match status" value="1"/>
</dbReference>
<dbReference type="PANTHER" id="PTHR17490:SF16">
    <property type="entry name" value="THREONYLCARBAMOYL-AMP SYNTHASE"/>
    <property type="match status" value="1"/>
</dbReference>
<dbReference type="KEGG" id="rfr:Rfer_0195"/>
<dbReference type="RefSeq" id="WP_011462526.1">
    <property type="nucleotide sequence ID" value="NC_007908.1"/>
</dbReference>
<evidence type="ECO:0000256" key="1">
    <source>
        <dbReference type="ARBA" id="ARBA00004496"/>
    </source>
</evidence>
<feature type="binding site" evidence="14">
    <location>
        <position position="112"/>
    </location>
    <ligand>
        <name>ATP</name>
        <dbReference type="ChEBI" id="CHEBI:30616"/>
    </ligand>
</feature>
<evidence type="ECO:0000256" key="13">
    <source>
        <dbReference type="PIRNR" id="PIRNR004930"/>
    </source>
</evidence>
<dbReference type="HOGENOM" id="CLU_031397_0_2_4"/>
<feature type="binding site" evidence="14">
    <location>
        <position position="257"/>
    </location>
    <ligand>
        <name>ATP</name>
        <dbReference type="ChEBI" id="CHEBI:30616"/>
    </ligand>
</feature>
<feature type="binding site" evidence="14">
    <location>
        <position position="165"/>
    </location>
    <ligand>
        <name>ATP</name>
        <dbReference type="ChEBI" id="CHEBI:30616"/>
    </ligand>
</feature>
<feature type="binding site" evidence="14">
    <location>
        <position position="53"/>
    </location>
    <ligand>
        <name>ATP</name>
        <dbReference type="ChEBI" id="CHEBI:30616"/>
    </ligand>
</feature>
<comment type="subcellular location">
    <subcellularLocation>
        <location evidence="1 13">Cytoplasm</location>
    </subcellularLocation>
</comment>
<dbReference type="GO" id="GO:0000049">
    <property type="term" value="F:tRNA binding"/>
    <property type="evidence" value="ECO:0007669"/>
    <property type="project" value="TreeGrafter"/>
</dbReference>
<dbReference type="InterPro" id="IPR038385">
    <property type="entry name" value="Sua5/YwlC_C"/>
</dbReference>
<comment type="similarity">
    <text evidence="2 13">Belongs to the SUA5 family.</text>
</comment>
<evidence type="ECO:0000256" key="10">
    <source>
        <dbReference type="ARBA" id="ARBA00022840"/>
    </source>
</evidence>
<dbReference type="InterPro" id="IPR017945">
    <property type="entry name" value="DHBP_synth_RibB-like_a/b_dom"/>
</dbReference>
<gene>
    <name evidence="17" type="ordered locus">Rfer_0195</name>
</gene>
<dbReference type="Pfam" id="PF03481">
    <property type="entry name" value="Sua5_C"/>
    <property type="match status" value="1"/>
</dbReference>
<dbReference type="EC" id="2.7.7.87" evidence="3 13"/>
<dbReference type="Proteomes" id="UP000008332">
    <property type="component" value="Chromosome"/>
</dbReference>
<evidence type="ECO:0000256" key="11">
    <source>
        <dbReference type="ARBA" id="ARBA00029774"/>
    </source>
</evidence>
<feature type="binding site" evidence="14">
    <location>
        <position position="30"/>
    </location>
    <ligand>
        <name>L-threonine</name>
        <dbReference type="ChEBI" id="CHEBI:57926"/>
    </ligand>
</feature>
<keyword evidence="5 13" id="KW-0963">Cytoplasm</keyword>
<evidence type="ECO:0000256" key="6">
    <source>
        <dbReference type="ARBA" id="ARBA00022679"/>
    </source>
</evidence>
<dbReference type="Pfam" id="PF01300">
    <property type="entry name" value="Sua5_yciO_yrdC"/>
    <property type="match status" value="1"/>
</dbReference>
<dbReference type="SUPFAM" id="SSF55821">
    <property type="entry name" value="YrdC/RibB"/>
    <property type="match status" value="1"/>
</dbReference>
<dbReference type="GO" id="GO:0006450">
    <property type="term" value="P:regulation of translational fidelity"/>
    <property type="evidence" value="ECO:0007669"/>
    <property type="project" value="TreeGrafter"/>
</dbReference>
<evidence type="ECO:0000256" key="4">
    <source>
        <dbReference type="ARBA" id="ARBA00015492"/>
    </source>
</evidence>
<evidence type="ECO:0000256" key="9">
    <source>
        <dbReference type="ARBA" id="ARBA00022741"/>
    </source>
</evidence>
<dbReference type="AlphaFoldDB" id="Q222V0"/>
<dbReference type="PROSITE" id="PS51163">
    <property type="entry name" value="YRDC"/>
    <property type="match status" value="1"/>
</dbReference>
<evidence type="ECO:0000313" key="18">
    <source>
        <dbReference type="Proteomes" id="UP000008332"/>
    </source>
</evidence>
<evidence type="ECO:0000256" key="8">
    <source>
        <dbReference type="ARBA" id="ARBA00022695"/>
    </source>
</evidence>
<evidence type="ECO:0000256" key="7">
    <source>
        <dbReference type="ARBA" id="ARBA00022694"/>
    </source>
</evidence>
<evidence type="ECO:0000256" key="3">
    <source>
        <dbReference type="ARBA" id="ARBA00012584"/>
    </source>
</evidence>
<feature type="binding site" evidence="14">
    <location>
        <position position="173"/>
    </location>
    <ligand>
        <name>ATP</name>
        <dbReference type="ChEBI" id="CHEBI:30616"/>
    </ligand>
</feature>
<dbReference type="GO" id="GO:0061710">
    <property type="term" value="F:L-threonylcarbamoyladenylate synthase"/>
    <property type="evidence" value="ECO:0007669"/>
    <property type="project" value="UniProtKB-EC"/>
</dbReference>
<feature type="domain" description="YrdC-like" evidence="16">
    <location>
        <begin position="8"/>
        <end position="220"/>
    </location>
</feature>
<dbReference type="PANTHER" id="PTHR17490">
    <property type="entry name" value="SUA5"/>
    <property type="match status" value="1"/>
</dbReference>
<keyword evidence="18" id="KW-1185">Reference proteome</keyword>
<keyword evidence="8 13" id="KW-0548">Nucleotidyltransferase</keyword>
<reference evidence="18" key="1">
    <citation type="submission" date="2006-02" db="EMBL/GenBank/DDBJ databases">
        <title>Complete sequence of chromosome of Rhodoferax ferrireducens DSM 15236.</title>
        <authorList>
            <person name="Copeland A."/>
            <person name="Lucas S."/>
            <person name="Lapidus A."/>
            <person name="Barry K."/>
            <person name="Detter J.C."/>
            <person name="Glavina del Rio T."/>
            <person name="Hammon N."/>
            <person name="Israni S."/>
            <person name="Pitluck S."/>
            <person name="Brettin T."/>
            <person name="Bruce D."/>
            <person name="Han C."/>
            <person name="Tapia R."/>
            <person name="Gilna P."/>
            <person name="Kiss H."/>
            <person name="Schmutz J."/>
            <person name="Larimer F."/>
            <person name="Land M."/>
            <person name="Kyrpides N."/>
            <person name="Ivanova N."/>
            <person name="Richardson P."/>
        </authorList>
    </citation>
    <scope>NUCLEOTIDE SEQUENCE [LARGE SCALE GENOMIC DNA]</scope>
    <source>
        <strain evidence="18">ATCC BAA-621 / DSM 15236 / T118</strain>
    </source>
</reference>
<evidence type="ECO:0000256" key="2">
    <source>
        <dbReference type="ARBA" id="ARBA00007663"/>
    </source>
</evidence>
<name>Q222V0_ALBFT</name>
<comment type="catalytic activity">
    <reaction evidence="12 13">
        <text>L-threonine + hydrogencarbonate + ATP = L-threonylcarbamoyladenylate + diphosphate + H2O</text>
        <dbReference type="Rhea" id="RHEA:36407"/>
        <dbReference type="ChEBI" id="CHEBI:15377"/>
        <dbReference type="ChEBI" id="CHEBI:17544"/>
        <dbReference type="ChEBI" id="CHEBI:30616"/>
        <dbReference type="ChEBI" id="CHEBI:33019"/>
        <dbReference type="ChEBI" id="CHEBI:57926"/>
        <dbReference type="ChEBI" id="CHEBI:73682"/>
        <dbReference type="EC" id="2.7.7.87"/>
    </reaction>
</comment>